<dbReference type="PATRIC" id="fig|1225564.3.peg.3406"/>
<dbReference type="InterPro" id="IPR001279">
    <property type="entry name" value="Metallo-B-lactamas"/>
</dbReference>
<organism evidence="2 3">
    <name type="scientific">Microvirga vignae</name>
    <dbReference type="NCBI Taxonomy" id="1225564"/>
    <lineage>
        <taxon>Bacteria</taxon>
        <taxon>Pseudomonadati</taxon>
        <taxon>Pseudomonadota</taxon>
        <taxon>Alphaproteobacteria</taxon>
        <taxon>Hyphomicrobiales</taxon>
        <taxon>Methylobacteriaceae</taxon>
        <taxon>Microvirga</taxon>
    </lineage>
</organism>
<dbReference type="EMBL" id="LCYG01000032">
    <property type="protein sequence ID" value="KLK92597.1"/>
    <property type="molecule type" value="Genomic_DNA"/>
</dbReference>
<accession>A0A0H1RJ08</accession>
<feature type="domain" description="Metallo-beta-lactamase" evidence="1">
    <location>
        <begin position="58"/>
        <end position="295"/>
    </location>
</feature>
<dbReference type="STRING" id="1225564.AA309_12880"/>
<evidence type="ECO:0000313" key="3">
    <source>
        <dbReference type="Proteomes" id="UP000035489"/>
    </source>
</evidence>
<dbReference type="InterPro" id="IPR036866">
    <property type="entry name" value="RibonucZ/Hydroxyglut_hydro"/>
</dbReference>
<dbReference type="RefSeq" id="WP_047189418.1">
    <property type="nucleotide sequence ID" value="NZ_LCYG01000032.1"/>
</dbReference>
<name>A0A0H1RJ08_9HYPH</name>
<keyword evidence="3" id="KW-1185">Reference proteome</keyword>
<reference evidence="2 3" key="1">
    <citation type="submission" date="2015-05" db="EMBL/GenBank/DDBJ databases">
        <title>Draft genome sequence of Microvirga vignae strain BR3299, a novel nitrogen fixing bacteria isolated from Brazil semi-aired region.</title>
        <authorList>
            <person name="Zilli J.E."/>
            <person name="Passos S.R."/>
            <person name="Leite J."/>
            <person name="Baldani J.I."/>
            <person name="Xavier G.R."/>
            <person name="Rumjaneck N.G."/>
            <person name="Simoes-Araujo J.L."/>
        </authorList>
    </citation>
    <scope>NUCLEOTIDE SEQUENCE [LARGE SCALE GENOMIC DNA]</scope>
    <source>
        <strain evidence="2 3">BR3299</strain>
    </source>
</reference>
<evidence type="ECO:0000313" key="2">
    <source>
        <dbReference type="EMBL" id="KLK92597.1"/>
    </source>
</evidence>
<dbReference type="PANTHER" id="PTHR13754:SF13">
    <property type="entry name" value="METALLO-BETA-LACTAMASE SUPERFAMILY PROTEIN (AFU_ORTHOLOGUE AFUA_3G07630)"/>
    <property type="match status" value="1"/>
</dbReference>
<evidence type="ECO:0000259" key="1">
    <source>
        <dbReference type="SMART" id="SM00849"/>
    </source>
</evidence>
<comment type="caution">
    <text evidence="2">The sequence shown here is derived from an EMBL/GenBank/DDBJ whole genome shotgun (WGS) entry which is preliminary data.</text>
</comment>
<dbReference type="CDD" id="cd07713">
    <property type="entry name" value="DHPS-like_MBL-fold"/>
    <property type="match status" value="1"/>
</dbReference>
<proteinExistence type="predicted"/>
<dbReference type="InterPro" id="IPR041712">
    <property type="entry name" value="DHPS-like_MBL-fold"/>
</dbReference>
<protein>
    <submittedName>
        <fullName evidence="2">Beta-lactamase</fullName>
    </submittedName>
</protein>
<dbReference type="PANTHER" id="PTHR13754">
    <property type="entry name" value="METALLO-BETA-LACTAMASE SUPERFAMILY PROTEIN"/>
    <property type="match status" value="1"/>
</dbReference>
<gene>
    <name evidence="2" type="ORF">AA309_12880</name>
</gene>
<dbReference type="Pfam" id="PF00753">
    <property type="entry name" value="Lactamase_B"/>
    <property type="match status" value="1"/>
</dbReference>
<dbReference type="SUPFAM" id="SSF56281">
    <property type="entry name" value="Metallo-hydrolase/oxidoreductase"/>
    <property type="match status" value="1"/>
</dbReference>
<dbReference type="Proteomes" id="UP000035489">
    <property type="component" value="Unassembled WGS sequence"/>
</dbReference>
<dbReference type="SMART" id="SM00849">
    <property type="entry name" value="Lactamase_B"/>
    <property type="match status" value="1"/>
</dbReference>
<dbReference type="Gene3D" id="3.60.15.10">
    <property type="entry name" value="Ribonuclease Z/Hydroxyacylglutathione hydrolase-like"/>
    <property type="match status" value="1"/>
</dbReference>
<dbReference type="AlphaFoldDB" id="A0A0H1RJ08"/>
<dbReference type="OrthoDB" id="9803916at2"/>
<dbReference type="InterPro" id="IPR052926">
    <property type="entry name" value="Metallo-beta-lactamase_dom"/>
</dbReference>
<sequence length="326" mass="35665">MANFHPVDRVEVHILVDNVTDSLSTVPSHVENEWSYLWRNGMKRLSGRCICCAAHGLSCLITAFRGEITHTILFDTGPEEETFERNVSRLGVDLGTIEGIVLSHGHWDHAGGMLRALDLIRERNGGREVPFYAHPGMYAARAMKQPDGSMRLMEEIPSVTALTAHGAKVINTTEPQTLSEGMFYVSGEIPRVTSYEHGFPGQYRQTDDGEWEPDVLLMDERWLAVNVKDKGLVVFTACSHAGVVNVLKHAQDCFAGVPLHAVVGGFHLSGGNEKVIPETVEGMKAFGLKTIAAAHCTGWRAVLALTQAFGEPVIAPSAVGKRYTFS</sequence>
<dbReference type="GO" id="GO:0016740">
    <property type="term" value="F:transferase activity"/>
    <property type="evidence" value="ECO:0007669"/>
    <property type="project" value="TreeGrafter"/>
</dbReference>